<keyword evidence="14" id="KW-1185">Reference proteome</keyword>
<sequence>MTPDPSEPSPAEASHCATSHCATPRDAWDGHARSVICLIGPMASGKSTLGRAVARELGVPFADTDALVVAQHGPIADLFAERGEAEFRRLETEALRTALAAASVHGGVIATGGGAVVVPENRELLSGVFTAYLTISRDAVAPRILRDRHRPLLGPRPAPDDEPPAPDAGPLERWAQILAEREPLYREAAQTVVDVGTGPVATNAARILSAYRRHTQATEEQQK</sequence>
<keyword evidence="7 11" id="KW-0418">Kinase</keyword>
<feature type="binding site" evidence="11">
    <location>
        <position position="47"/>
    </location>
    <ligand>
        <name>Mg(2+)</name>
        <dbReference type="ChEBI" id="CHEBI:18420"/>
    </ligand>
</feature>
<keyword evidence="8 11" id="KW-0067">ATP-binding</keyword>
<feature type="binding site" evidence="11">
    <location>
        <position position="65"/>
    </location>
    <ligand>
        <name>substrate</name>
    </ligand>
</feature>
<accession>A0ABP7CUG5</accession>
<feature type="binding site" evidence="11">
    <location>
        <position position="150"/>
    </location>
    <ligand>
        <name>ATP</name>
        <dbReference type="ChEBI" id="CHEBI:30616"/>
    </ligand>
</feature>
<feature type="binding site" evidence="11">
    <location>
        <position position="181"/>
    </location>
    <ligand>
        <name>substrate</name>
    </ligand>
</feature>
<dbReference type="SUPFAM" id="SSF52540">
    <property type="entry name" value="P-loop containing nucleoside triphosphate hydrolases"/>
    <property type="match status" value="1"/>
</dbReference>
<evidence type="ECO:0000256" key="7">
    <source>
        <dbReference type="ARBA" id="ARBA00022777"/>
    </source>
</evidence>
<comment type="pathway">
    <text evidence="1 11">Metabolic intermediate biosynthesis; chorismate biosynthesis; chorismate from D-erythrose 4-phosphate and phosphoenolpyruvate: step 5/7.</text>
</comment>
<organism evidence="13 14">
    <name type="scientific">Zhihengliuella alba</name>
    <dbReference type="NCBI Taxonomy" id="547018"/>
    <lineage>
        <taxon>Bacteria</taxon>
        <taxon>Bacillati</taxon>
        <taxon>Actinomycetota</taxon>
        <taxon>Actinomycetes</taxon>
        <taxon>Micrococcales</taxon>
        <taxon>Micrococcaceae</taxon>
        <taxon>Zhihengliuella</taxon>
    </lineage>
</organism>
<comment type="cofactor">
    <cofactor evidence="11">
        <name>Mg(2+)</name>
        <dbReference type="ChEBI" id="CHEBI:18420"/>
    </cofactor>
    <text evidence="11">Binds 1 Mg(2+) ion per subunit.</text>
</comment>
<feature type="binding site" evidence="11">
    <location>
        <position position="113"/>
    </location>
    <ligand>
        <name>substrate</name>
    </ligand>
</feature>
<gene>
    <name evidence="11" type="primary">aroK</name>
    <name evidence="13" type="ORF">GCM10022377_04610</name>
</gene>
<keyword evidence="11" id="KW-0479">Metal-binding</keyword>
<dbReference type="InterPro" id="IPR000623">
    <property type="entry name" value="Shikimate_kinase/TSH1"/>
</dbReference>
<evidence type="ECO:0000256" key="11">
    <source>
        <dbReference type="HAMAP-Rule" id="MF_00109"/>
    </source>
</evidence>
<dbReference type="Gene3D" id="3.40.50.300">
    <property type="entry name" value="P-loop containing nucleotide triphosphate hydrolases"/>
    <property type="match status" value="1"/>
</dbReference>
<keyword evidence="9 11" id="KW-0057">Aromatic amino acid biosynthesis</keyword>
<proteinExistence type="inferred from homology"/>
<evidence type="ECO:0000256" key="9">
    <source>
        <dbReference type="ARBA" id="ARBA00023141"/>
    </source>
</evidence>
<keyword evidence="11" id="KW-0963">Cytoplasm</keyword>
<comment type="subunit">
    <text evidence="11">Monomer.</text>
</comment>
<dbReference type="RefSeq" id="WP_344879365.1">
    <property type="nucleotide sequence ID" value="NZ_BAABCJ010000001.1"/>
</dbReference>
<dbReference type="PRINTS" id="PR01100">
    <property type="entry name" value="SHIKIMTKNASE"/>
</dbReference>
<evidence type="ECO:0000256" key="6">
    <source>
        <dbReference type="ARBA" id="ARBA00022741"/>
    </source>
</evidence>
<dbReference type="GO" id="GO:0016301">
    <property type="term" value="F:kinase activity"/>
    <property type="evidence" value="ECO:0007669"/>
    <property type="project" value="UniProtKB-KW"/>
</dbReference>
<dbReference type="InterPro" id="IPR031322">
    <property type="entry name" value="Shikimate/glucono_kinase"/>
</dbReference>
<dbReference type="CDD" id="cd00464">
    <property type="entry name" value="SK"/>
    <property type="match status" value="1"/>
</dbReference>
<feature type="region of interest" description="Disordered" evidence="12">
    <location>
        <begin position="150"/>
        <end position="169"/>
    </location>
</feature>
<dbReference type="InterPro" id="IPR027417">
    <property type="entry name" value="P-loop_NTPase"/>
</dbReference>
<keyword evidence="5 11" id="KW-0808">Transferase</keyword>
<evidence type="ECO:0000256" key="4">
    <source>
        <dbReference type="ARBA" id="ARBA00022605"/>
    </source>
</evidence>
<dbReference type="PROSITE" id="PS01128">
    <property type="entry name" value="SHIKIMATE_KINASE"/>
    <property type="match status" value="1"/>
</dbReference>
<reference evidence="14" key="1">
    <citation type="journal article" date="2019" name="Int. J. Syst. Evol. Microbiol.">
        <title>The Global Catalogue of Microorganisms (GCM) 10K type strain sequencing project: providing services to taxonomists for standard genome sequencing and annotation.</title>
        <authorList>
            <consortium name="The Broad Institute Genomics Platform"/>
            <consortium name="The Broad Institute Genome Sequencing Center for Infectious Disease"/>
            <person name="Wu L."/>
            <person name="Ma J."/>
        </authorList>
    </citation>
    <scope>NUCLEOTIDE SEQUENCE [LARGE SCALE GENOMIC DNA]</scope>
    <source>
        <strain evidence="14">JCM 16961</strain>
    </source>
</reference>
<comment type="caution">
    <text evidence="13">The sequence shown here is derived from an EMBL/GenBank/DDBJ whole genome shotgun (WGS) entry which is preliminary data.</text>
</comment>
<evidence type="ECO:0000313" key="13">
    <source>
        <dbReference type="EMBL" id="GAA3694891.1"/>
    </source>
</evidence>
<evidence type="ECO:0000256" key="12">
    <source>
        <dbReference type="SAM" id="MobiDB-lite"/>
    </source>
</evidence>
<dbReference type="Pfam" id="PF01202">
    <property type="entry name" value="SKI"/>
    <property type="match status" value="1"/>
</dbReference>
<protein>
    <recommendedName>
        <fullName evidence="3 11">Shikimate kinase</fullName>
        <shortName evidence="11">SK</shortName>
        <ecNumber evidence="3 11">2.7.1.71</ecNumber>
    </recommendedName>
</protein>
<keyword evidence="11" id="KW-0460">Magnesium</keyword>
<comment type="similarity">
    <text evidence="2 11">Belongs to the shikimate kinase family.</text>
</comment>
<evidence type="ECO:0000256" key="5">
    <source>
        <dbReference type="ARBA" id="ARBA00022679"/>
    </source>
</evidence>
<dbReference type="EMBL" id="BAABCJ010000001">
    <property type="protein sequence ID" value="GAA3694891.1"/>
    <property type="molecule type" value="Genomic_DNA"/>
</dbReference>
<evidence type="ECO:0000313" key="14">
    <source>
        <dbReference type="Proteomes" id="UP001501536"/>
    </source>
</evidence>
<evidence type="ECO:0000256" key="3">
    <source>
        <dbReference type="ARBA" id="ARBA00012154"/>
    </source>
</evidence>
<dbReference type="PANTHER" id="PTHR21087">
    <property type="entry name" value="SHIKIMATE KINASE"/>
    <property type="match status" value="1"/>
</dbReference>
<dbReference type="InterPro" id="IPR023000">
    <property type="entry name" value="Shikimate_kinase_CS"/>
</dbReference>
<comment type="function">
    <text evidence="11">Catalyzes the specific phosphorylation of the 3-hydroxyl group of shikimic acid using ATP as a cosubstrate.</text>
</comment>
<evidence type="ECO:0000256" key="2">
    <source>
        <dbReference type="ARBA" id="ARBA00006997"/>
    </source>
</evidence>
<dbReference type="Proteomes" id="UP001501536">
    <property type="component" value="Unassembled WGS sequence"/>
</dbReference>
<evidence type="ECO:0000256" key="1">
    <source>
        <dbReference type="ARBA" id="ARBA00004842"/>
    </source>
</evidence>
<comment type="caution">
    <text evidence="11">Lacks conserved residue(s) required for the propagation of feature annotation.</text>
</comment>
<keyword evidence="6 11" id="KW-0547">Nucleotide-binding</keyword>
<keyword evidence="4 11" id="KW-0028">Amino-acid biosynthesis</keyword>
<evidence type="ECO:0000256" key="10">
    <source>
        <dbReference type="ARBA" id="ARBA00048567"/>
    </source>
</evidence>
<feature type="binding site" evidence="11">
    <location>
        <position position="88"/>
    </location>
    <ligand>
        <name>substrate</name>
    </ligand>
</feature>
<name>A0ABP7CUG5_9MICC</name>
<feature type="binding site" evidence="11">
    <location>
        <begin position="43"/>
        <end position="48"/>
    </location>
    <ligand>
        <name>ATP</name>
        <dbReference type="ChEBI" id="CHEBI:30616"/>
    </ligand>
</feature>
<comment type="catalytic activity">
    <reaction evidence="10 11">
        <text>shikimate + ATP = 3-phosphoshikimate + ADP + H(+)</text>
        <dbReference type="Rhea" id="RHEA:13121"/>
        <dbReference type="ChEBI" id="CHEBI:15378"/>
        <dbReference type="ChEBI" id="CHEBI:30616"/>
        <dbReference type="ChEBI" id="CHEBI:36208"/>
        <dbReference type="ChEBI" id="CHEBI:145989"/>
        <dbReference type="ChEBI" id="CHEBI:456216"/>
        <dbReference type="EC" id="2.7.1.71"/>
    </reaction>
</comment>
<comment type="subcellular location">
    <subcellularLocation>
        <location evidence="11">Cytoplasm</location>
    </subcellularLocation>
</comment>
<dbReference type="EC" id="2.7.1.71" evidence="3 11"/>
<dbReference type="PANTHER" id="PTHR21087:SF16">
    <property type="entry name" value="SHIKIMATE KINASE 1, CHLOROPLASTIC"/>
    <property type="match status" value="1"/>
</dbReference>
<evidence type="ECO:0000256" key="8">
    <source>
        <dbReference type="ARBA" id="ARBA00022840"/>
    </source>
</evidence>
<dbReference type="HAMAP" id="MF_00109">
    <property type="entry name" value="Shikimate_kinase"/>
    <property type="match status" value="1"/>
</dbReference>